<feature type="transmembrane region" description="Helical" evidence="1">
    <location>
        <begin position="140"/>
        <end position="160"/>
    </location>
</feature>
<organism evidence="2 3">
    <name type="scientific">Flavobacterium proteolyticum</name>
    <dbReference type="NCBI Taxonomy" id="2911683"/>
    <lineage>
        <taxon>Bacteria</taxon>
        <taxon>Pseudomonadati</taxon>
        <taxon>Bacteroidota</taxon>
        <taxon>Flavobacteriia</taxon>
        <taxon>Flavobacteriales</taxon>
        <taxon>Flavobacteriaceae</taxon>
        <taxon>Flavobacterium</taxon>
    </lineage>
</organism>
<comment type="caution">
    <text evidence="2">The sequence shown here is derived from an EMBL/GenBank/DDBJ whole genome shotgun (WGS) entry which is preliminary data.</text>
</comment>
<evidence type="ECO:0000313" key="2">
    <source>
        <dbReference type="EMBL" id="MBE9577468.1"/>
    </source>
</evidence>
<feature type="transmembrane region" description="Helical" evidence="1">
    <location>
        <begin position="12"/>
        <end position="33"/>
    </location>
</feature>
<evidence type="ECO:0000313" key="3">
    <source>
        <dbReference type="Proteomes" id="UP000656274"/>
    </source>
</evidence>
<keyword evidence="1" id="KW-1133">Transmembrane helix</keyword>
<proteinExistence type="predicted"/>
<keyword evidence="1" id="KW-0472">Membrane</keyword>
<feature type="transmembrane region" description="Helical" evidence="1">
    <location>
        <begin position="39"/>
        <end position="57"/>
    </location>
</feature>
<dbReference type="RefSeq" id="WP_194097262.1">
    <property type="nucleotide sequence ID" value="NZ_JADFTZ010000007.1"/>
</dbReference>
<keyword evidence="3" id="KW-1185">Reference proteome</keyword>
<reference evidence="2 3" key="1">
    <citation type="submission" date="2020-10" db="EMBL/GenBank/DDBJ databases">
        <title>The genome sequence of Flavobacterium aquaticum 1Y8A.</title>
        <authorList>
            <person name="Liu Y."/>
        </authorList>
    </citation>
    <scope>NUCLEOTIDE SEQUENCE [LARGE SCALE GENOMIC DNA]</scope>
    <source>
        <strain evidence="2 3">1Y8A</strain>
    </source>
</reference>
<sequence>MFKLKKIEKLILVGRIMVFYGSIFLFISLSILINLMLDNWVISILISFFGAIIYYLLSSTYWIVNSIEKVVNGHELIEHGLFYGVIIKVYKSDQLNLLFLTNELRDKWELVEKNLQNQPKEYYKNLEVGDRVVIYPNLKLIYFLVLIFLSISITGIYFGIHEKKNLLIFLGVFFLFFGFFFLNLKTNKNLKLILDNDGIMVDGEVKYLWAKISNEKLKILSKSICLNFDYNNKQTNLDLEFYNIKPFQLLILVKHFKSKQIH</sequence>
<name>A0ABR9WV10_9FLAO</name>
<dbReference type="Proteomes" id="UP000656274">
    <property type="component" value="Unassembled WGS sequence"/>
</dbReference>
<protein>
    <submittedName>
        <fullName evidence="2">Uncharacterized protein</fullName>
    </submittedName>
</protein>
<accession>A0ABR9WV10</accession>
<dbReference type="EMBL" id="JADFTZ010000007">
    <property type="protein sequence ID" value="MBE9577468.1"/>
    <property type="molecule type" value="Genomic_DNA"/>
</dbReference>
<feature type="transmembrane region" description="Helical" evidence="1">
    <location>
        <begin position="166"/>
        <end position="184"/>
    </location>
</feature>
<gene>
    <name evidence="2" type="ORF">IM755_12185</name>
</gene>
<keyword evidence="1" id="KW-0812">Transmembrane</keyword>
<evidence type="ECO:0000256" key="1">
    <source>
        <dbReference type="SAM" id="Phobius"/>
    </source>
</evidence>